<dbReference type="SUPFAM" id="SSF51735">
    <property type="entry name" value="NAD(P)-binding Rossmann-fold domains"/>
    <property type="match status" value="1"/>
</dbReference>
<organism evidence="3">
    <name type="scientific">freshwater metagenome</name>
    <dbReference type="NCBI Taxonomy" id="449393"/>
    <lineage>
        <taxon>unclassified sequences</taxon>
        <taxon>metagenomes</taxon>
        <taxon>ecological metagenomes</taxon>
    </lineage>
</organism>
<dbReference type="AlphaFoldDB" id="A0A6J5ZZG3"/>
<dbReference type="PANTHER" id="PTHR43000">
    <property type="entry name" value="DTDP-D-GLUCOSE 4,6-DEHYDRATASE-RELATED"/>
    <property type="match status" value="1"/>
</dbReference>
<dbReference type="InterPro" id="IPR036291">
    <property type="entry name" value="NAD(P)-bd_dom_sf"/>
</dbReference>
<evidence type="ECO:0000256" key="1">
    <source>
        <dbReference type="ARBA" id="ARBA00007637"/>
    </source>
</evidence>
<protein>
    <submittedName>
        <fullName evidence="3">Unannotated protein</fullName>
    </submittedName>
</protein>
<dbReference type="EMBL" id="CAESAN010000117">
    <property type="protein sequence ID" value="CAB4346207.1"/>
    <property type="molecule type" value="Genomic_DNA"/>
</dbReference>
<dbReference type="Pfam" id="PF01370">
    <property type="entry name" value="Epimerase"/>
    <property type="match status" value="1"/>
</dbReference>
<dbReference type="Gene3D" id="3.40.50.720">
    <property type="entry name" value="NAD(P)-binding Rossmann-like Domain"/>
    <property type="match status" value="1"/>
</dbReference>
<evidence type="ECO:0000259" key="2">
    <source>
        <dbReference type="Pfam" id="PF01370"/>
    </source>
</evidence>
<evidence type="ECO:0000313" key="3">
    <source>
        <dbReference type="EMBL" id="CAB4346207.1"/>
    </source>
</evidence>
<proteinExistence type="inferred from homology"/>
<sequence length="335" mass="35327">MALLVSPPFGASLAGSRLLVTGSNGLLGSWFTRRALLLGADVTVLRLEPQSNSALVLEGVESECRVVEGNLLDGELITATVADNEVDTIVHLAAQAIVGTANQSPRGTFEANVTGTWNVLEAARLADVPRVVVASSDKAYGESEVLPYVETMPLQASHPYDASKAAADIISRSYWATYGMPVAVTRLANIYGGGDRNLSRLIPETVAAILSGRAPVIRSDGSPERDFLFVDDAVDAYLAILDLLAAGAGGGEAFNAGSGIPRRALDVVSSLCAVADFDGEPEVLGEGDLKGEIDRQWNDSTKLRSATGWTALTQFEQGLAATLQWYREHPQSLAG</sequence>
<reference evidence="3" key="1">
    <citation type="submission" date="2020-05" db="EMBL/GenBank/DDBJ databases">
        <authorList>
            <person name="Chiriac C."/>
            <person name="Salcher M."/>
            <person name="Ghai R."/>
            <person name="Kavagutti S V."/>
        </authorList>
    </citation>
    <scope>NUCLEOTIDE SEQUENCE</scope>
</reference>
<name>A0A6J5ZZG3_9ZZZZ</name>
<dbReference type="InterPro" id="IPR001509">
    <property type="entry name" value="Epimerase_deHydtase"/>
</dbReference>
<comment type="similarity">
    <text evidence="1">Belongs to the NAD(P)-dependent epimerase/dehydratase family.</text>
</comment>
<feature type="domain" description="NAD-dependent epimerase/dehydratase" evidence="2">
    <location>
        <begin position="19"/>
        <end position="257"/>
    </location>
</feature>
<accession>A0A6J5ZZG3</accession>
<gene>
    <name evidence="3" type="ORF">UFOPK3547_01283</name>
</gene>